<dbReference type="PANTHER" id="PTHR39188">
    <property type="entry name" value="MEMBRANE-ASSOCIATED ZINC METALLOPROTEASE M50B"/>
    <property type="match status" value="1"/>
</dbReference>
<dbReference type="EMBL" id="JBHTKL010000001">
    <property type="protein sequence ID" value="MFD1018901.1"/>
    <property type="molecule type" value="Genomic_DNA"/>
</dbReference>
<dbReference type="InterPro" id="IPR008915">
    <property type="entry name" value="Peptidase_M50"/>
</dbReference>
<feature type="transmembrane region" description="Helical" evidence="12">
    <location>
        <begin position="12"/>
        <end position="41"/>
    </location>
</feature>
<name>A0ABW3KYD6_9BACI</name>
<protein>
    <submittedName>
        <fullName evidence="14">Site-2 protease family protein</fullName>
    </submittedName>
</protein>
<feature type="transmembrane region" description="Helical" evidence="12">
    <location>
        <begin position="113"/>
        <end position="134"/>
    </location>
</feature>
<keyword evidence="9 12" id="KW-1133">Transmembrane helix</keyword>
<evidence type="ECO:0000256" key="5">
    <source>
        <dbReference type="ARBA" id="ARBA00022692"/>
    </source>
</evidence>
<keyword evidence="5 12" id="KW-0812">Transmembrane</keyword>
<sequence>MNNLKLHPLIHLHPILILFVLTSIWTGAFFELLILFVTVSIHEYGHFWMARRFGWRIQKVTLWLFGGTMVCDEHGSRPFKEQLLVTLAGPLQHVWMLLALYGLIPFVSPQVDHLIHLAIFYNWLILGFNLLPVWPLDGGKLAFYFFSRWIPYRTAHHTIILFSIGFLICLILFFATTGLFTLHGILLACFLLVENRLEWKQRYYTFIRFLLFRQRMAERMKEVRTIHLDSQWTVWKVLTNIRSDRQYNYLVDEGKVVKEKDCLDSFFQQGNPHLLLYELISDRK</sequence>
<dbReference type="Proteomes" id="UP001596990">
    <property type="component" value="Unassembled WGS sequence"/>
</dbReference>
<evidence type="ECO:0000256" key="12">
    <source>
        <dbReference type="SAM" id="Phobius"/>
    </source>
</evidence>
<evidence type="ECO:0000313" key="15">
    <source>
        <dbReference type="Proteomes" id="UP001596990"/>
    </source>
</evidence>
<keyword evidence="15" id="KW-1185">Reference proteome</keyword>
<evidence type="ECO:0000256" key="7">
    <source>
        <dbReference type="ARBA" id="ARBA00022801"/>
    </source>
</evidence>
<comment type="caution">
    <text evidence="14">The sequence shown here is derived from an EMBL/GenBank/DDBJ whole genome shotgun (WGS) entry which is preliminary data.</text>
</comment>
<evidence type="ECO:0000256" key="10">
    <source>
        <dbReference type="ARBA" id="ARBA00023049"/>
    </source>
</evidence>
<organism evidence="14 15">
    <name type="scientific">Thalassobacillus hwangdonensis</name>
    <dbReference type="NCBI Taxonomy" id="546108"/>
    <lineage>
        <taxon>Bacteria</taxon>
        <taxon>Bacillati</taxon>
        <taxon>Bacillota</taxon>
        <taxon>Bacilli</taxon>
        <taxon>Bacillales</taxon>
        <taxon>Bacillaceae</taxon>
        <taxon>Thalassobacillus</taxon>
    </lineage>
</organism>
<keyword evidence="6" id="KW-0479">Metal-binding</keyword>
<evidence type="ECO:0000256" key="9">
    <source>
        <dbReference type="ARBA" id="ARBA00022989"/>
    </source>
</evidence>
<proteinExistence type="inferred from homology"/>
<feature type="domain" description="Peptidase M50" evidence="13">
    <location>
        <begin position="32"/>
        <end position="106"/>
    </location>
</feature>
<feature type="transmembrane region" description="Helical" evidence="12">
    <location>
        <begin position="180"/>
        <end position="197"/>
    </location>
</feature>
<keyword evidence="11 12" id="KW-0472">Membrane</keyword>
<evidence type="ECO:0000256" key="11">
    <source>
        <dbReference type="ARBA" id="ARBA00023136"/>
    </source>
</evidence>
<evidence type="ECO:0000256" key="1">
    <source>
        <dbReference type="ARBA" id="ARBA00001947"/>
    </source>
</evidence>
<dbReference type="GO" id="GO:0008233">
    <property type="term" value="F:peptidase activity"/>
    <property type="evidence" value="ECO:0007669"/>
    <property type="project" value="UniProtKB-KW"/>
</dbReference>
<dbReference type="PANTHER" id="PTHR39188:SF3">
    <property type="entry name" value="STAGE IV SPORULATION PROTEIN FB"/>
    <property type="match status" value="1"/>
</dbReference>
<evidence type="ECO:0000313" key="14">
    <source>
        <dbReference type="EMBL" id="MFD1018901.1"/>
    </source>
</evidence>
<dbReference type="RefSeq" id="WP_386057755.1">
    <property type="nucleotide sequence ID" value="NZ_JBHTKL010000001.1"/>
</dbReference>
<dbReference type="GO" id="GO:0006508">
    <property type="term" value="P:proteolysis"/>
    <property type="evidence" value="ECO:0007669"/>
    <property type="project" value="UniProtKB-KW"/>
</dbReference>
<keyword evidence="7" id="KW-0378">Hydrolase</keyword>
<dbReference type="Pfam" id="PF02163">
    <property type="entry name" value="Peptidase_M50"/>
    <property type="match status" value="2"/>
</dbReference>
<evidence type="ECO:0000256" key="8">
    <source>
        <dbReference type="ARBA" id="ARBA00022833"/>
    </source>
</evidence>
<evidence type="ECO:0000256" key="2">
    <source>
        <dbReference type="ARBA" id="ARBA00004141"/>
    </source>
</evidence>
<keyword evidence="4 14" id="KW-0645">Protease</keyword>
<reference evidence="15" key="1">
    <citation type="journal article" date="2019" name="Int. J. Syst. Evol. Microbiol.">
        <title>The Global Catalogue of Microorganisms (GCM) 10K type strain sequencing project: providing services to taxonomists for standard genome sequencing and annotation.</title>
        <authorList>
            <consortium name="The Broad Institute Genomics Platform"/>
            <consortium name="The Broad Institute Genome Sequencing Center for Infectious Disease"/>
            <person name="Wu L."/>
            <person name="Ma J."/>
        </authorList>
    </citation>
    <scope>NUCLEOTIDE SEQUENCE [LARGE SCALE GENOMIC DNA]</scope>
    <source>
        <strain evidence="15">CCUG 56607</strain>
    </source>
</reference>
<evidence type="ECO:0000256" key="3">
    <source>
        <dbReference type="ARBA" id="ARBA00007931"/>
    </source>
</evidence>
<evidence type="ECO:0000259" key="13">
    <source>
        <dbReference type="Pfam" id="PF02163"/>
    </source>
</evidence>
<keyword evidence="10" id="KW-0482">Metalloprotease</keyword>
<comment type="cofactor">
    <cofactor evidence="1">
        <name>Zn(2+)</name>
        <dbReference type="ChEBI" id="CHEBI:29105"/>
    </cofactor>
</comment>
<gene>
    <name evidence="14" type="ORF">ACFQ2J_06785</name>
</gene>
<feature type="transmembrane region" description="Helical" evidence="12">
    <location>
        <begin position="53"/>
        <end position="71"/>
    </location>
</feature>
<accession>A0ABW3KYD6</accession>
<feature type="domain" description="Peptidase M50" evidence="13">
    <location>
        <begin position="111"/>
        <end position="171"/>
    </location>
</feature>
<feature type="transmembrane region" description="Helical" evidence="12">
    <location>
        <begin position="83"/>
        <end position="107"/>
    </location>
</feature>
<comment type="subcellular location">
    <subcellularLocation>
        <location evidence="2">Membrane</location>
        <topology evidence="2">Multi-pass membrane protein</topology>
    </subcellularLocation>
</comment>
<keyword evidence="8" id="KW-0862">Zinc</keyword>
<evidence type="ECO:0000256" key="4">
    <source>
        <dbReference type="ARBA" id="ARBA00022670"/>
    </source>
</evidence>
<comment type="similarity">
    <text evidence="3">Belongs to the peptidase M50B family.</text>
</comment>
<evidence type="ECO:0000256" key="6">
    <source>
        <dbReference type="ARBA" id="ARBA00022723"/>
    </source>
</evidence>